<dbReference type="SUPFAM" id="SSF46894">
    <property type="entry name" value="C-terminal effector domain of the bipartite response regulators"/>
    <property type="match status" value="1"/>
</dbReference>
<dbReference type="EMBL" id="SGXC01000003">
    <property type="protein sequence ID" value="RZS78740.1"/>
    <property type="molecule type" value="Genomic_DNA"/>
</dbReference>
<evidence type="ECO:0000313" key="9">
    <source>
        <dbReference type="EMBL" id="RZS78740.1"/>
    </source>
</evidence>
<dbReference type="InterPro" id="IPR001789">
    <property type="entry name" value="Sig_transdc_resp-reg_receiver"/>
</dbReference>
<gene>
    <name evidence="9" type="ORF">EV675_5397</name>
</gene>
<dbReference type="Proteomes" id="UP000292445">
    <property type="component" value="Unassembled WGS sequence"/>
</dbReference>
<dbReference type="PROSITE" id="PS50110">
    <property type="entry name" value="RESPONSE_REGULATORY"/>
    <property type="match status" value="1"/>
</dbReference>
<dbReference type="PANTHER" id="PTHR43214">
    <property type="entry name" value="TWO-COMPONENT RESPONSE REGULATOR"/>
    <property type="match status" value="1"/>
</dbReference>
<dbReference type="GO" id="GO:0000160">
    <property type="term" value="P:phosphorelay signal transduction system"/>
    <property type="evidence" value="ECO:0007669"/>
    <property type="project" value="UniProtKB-KW"/>
</dbReference>
<proteinExistence type="predicted"/>
<dbReference type="InterPro" id="IPR016032">
    <property type="entry name" value="Sig_transdc_resp-reg_C-effctor"/>
</dbReference>
<keyword evidence="3" id="KW-0805">Transcription regulation</keyword>
<evidence type="ECO:0000256" key="6">
    <source>
        <dbReference type="PROSITE-ProRule" id="PRU00169"/>
    </source>
</evidence>
<feature type="modified residue" description="4-aspartylphosphate" evidence="6">
    <location>
        <position position="54"/>
    </location>
</feature>
<dbReference type="RefSeq" id="WP_130361687.1">
    <property type="nucleotide sequence ID" value="NZ_SGXC01000003.1"/>
</dbReference>
<sequence>MIRLVLADDHAIVRSGLRQIAQAEEGISVVGEAADCGDLLDVLRKTEADVVLMDISMPGKNGLEGLKQVRERWPRIAVLMLSMYPEDQYAVRSVKAGAAGYLHKNSPPETVIAAIRTVARGKKYITPELAEQLASHLSQGDERPPHELLSDREYQTMVMIASGRTLTQIAEEISLSPKTVSVYRARLLEKMKLKNNAELTHYALKHKLVE</sequence>
<comment type="caution">
    <text evidence="9">The sequence shown here is derived from an EMBL/GenBank/DDBJ whole genome shotgun (WGS) entry which is preliminary data.</text>
</comment>
<dbReference type="AlphaFoldDB" id="A0A4Q7N9G5"/>
<dbReference type="CDD" id="cd06170">
    <property type="entry name" value="LuxR_C_like"/>
    <property type="match status" value="1"/>
</dbReference>
<dbReference type="Pfam" id="PF00072">
    <property type="entry name" value="Response_reg"/>
    <property type="match status" value="1"/>
</dbReference>
<keyword evidence="4" id="KW-0238">DNA-binding</keyword>
<dbReference type="GO" id="GO:0003677">
    <property type="term" value="F:DNA binding"/>
    <property type="evidence" value="ECO:0007669"/>
    <property type="project" value="UniProtKB-KW"/>
</dbReference>
<dbReference type="SUPFAM" id="SSF52172">
    <property type="entry name" value="CheY-like"/>
    <property type="match status" value="1"/>
</dbReference>
<dbReference type="InterPro" id="IPR039420">
    <property type="entry name" value="WalR-like"/>
</dbReference>
<evidence type="ECO:0000256" key="2">
    <source>
        <dbReference type="ARBA" id="ARBA00023012"/>
    </source>
</evidence>
<dbReference type="PANTHER" id="PTHR43214:SF3">
    <property type="entry name" value="RESPONSE REGULATOR UVRY"/>
    <property type="match status" value="1"/>
</dbReference>
<dbReference type="InterPro" id="IPR058245">
    <property type="entry name" value="NreC/VraR/RcsB-like_REC"/>
</dbReference>
<dbReference type="InterPro" id="IPR011006">
    <property type="entry name" value="CheY-like_superfamily"/>
</dbReference>
<feature type="domain" description="Response regulatory" evidence="8">
    <location>
        <begin position="3"/>
        <end position="119"/>
    </location>
</feature>
<dbReference type="CDD" id="cd17535">
    <property type="entry name" value="REC_NarL-like"/>
    <property type="match status" value="1"/>
</dbReference>
<reference evidence="9 10" key="1">
    <citation type="submission" date="2019-02" db="EMBL/GenBank/DDBJ databases">
        <title>Genomic Encyclopedia of Type Strains, Phase IV (KMG-IV): sequencing the most valuable type-strain genomes for metagenomic binning, comparative biology and taxonomic classification.</title>
        <authorList>
            <person name="Goeker M."/>
        </authorList>
    </citation>
    <scope>NUCLEOTIDE SEQUENCE [LARGE SCALE GENOMIC DNA]</scope>
    <source>
        <strain evidence="9 10">K24</strain>
    </source>
</reference>
<evidence type="ECO:0000259" key="8">
    <source>
        <dbReference type="PROSITE" id="PS50110"/>
    </source>
</evidence>
<dbReference type="SMART" id="SM00448">
    <property type="entry name" value="REC"/>
    <property type="match status" value="1"/>
</dbReference>
<feature type="domain" description="HTH luxR-type" evidence="7">
    <location>
        <begin position="142"/>
        <end position="207"/>
    </location>
</feature>
<evidence type="ECO:0000256" key="5">
    <source>
        <dbReference type="ARBA" id="ARBA00023163"/>
    </source>
</evidence>
<dbReference type="InterPro" id="IPR000792">
    <property type="entry name" value="Tscrpt_reg_LuxR_C"/>
</dbReference>
<keyword evidence="1 6" id="KW-0597">Phosphoprotein</keyword>
<dbReference type="Pfam" id="PF00196">
    <property type="entry name" value="GerE"/>
    <property type="match status" value="1"/>
</dbReference>
<accession>A0A4Q7N9G5</accession>
<dbReference type="Gene3D" id="3.40.50.2300">
    <property type="match status" value="1"/>
</dbReference>
<evidence type="ECO:0000256" key="3">
    <source>
        <dbReference type="ARBA" id="ARBA00023015"/>
    </source>
</evidence>
<evidence type="ECO:0000313" key="10">
    <source>
        <dbReference type="Proteomes" id="UP000292445"/>
    </source>
</evidence>
<keyword evidence="2" id="KW-0902">Two-component regulatory system</keyword>
<dbReference type="PROSITE" id="PS50043">
    <property type="entry name" value="HTH_LUXR_2"/>
    <property type="match status" value="1"/>
</dbReference>
<keyword evidence="10" id="KW-1185">Reference proteome</keyword>
<evidence type="ECO:0000256" key="4">
    <source>
        <dbReference type="ARBA" id="ARBA00023125"/>
    </source>
</evidence>
<organism evidence="9 10">
    <name type="scientific">Pigmentiphaga kullae</name>
    <dbReference type="NCBI Taxonomy" id="151784"/>
    <lineage>
        <taxon>Bacteria</taxon>
        <taxon>Pseudomonadati</taxon>
        <taxon>Pseudomonadota</taxon>
        <taxon>Betaproteobacteria</taxon>
        <taxon>Burkholderiales</taxon>
        <taxon>Alcaligenaceae</taxon>
        <taxon>Pigmentiphaga</taxon>
    </lineage>
</organism>
<protein>
    <submittedName>
        <fullName evidence="9">LuxR family two component transcriptional regulator</fullName>
    </submittedName>
</protein>
<keyword evidence="5" id="KW-0804">Transcription</keyword>
<name>A0A4Q7N9G5_9BURK</name>
<dbReference type="GO" id="GO:0006355">
    <property type="term" value="P:regulation of DNA-templated transcription"/>
    <property type="evidence" value="ECO:0007669"/>
    <property type="project" value="InterPro"/>
</dbReference>
<evidence type="ECO:0000259" key="7">
    <source>
        <dbReference type="PROSITE" id="PS50043"/>
    </source>
</evidence>
<dbReference type="PRINTS" id="PR00038">
    <property type="entry name" value="HTHLUXR"/>
</dbReference>
<dbReference type="SMART" id="SM00421">
    <property type="entry name" value="HTH_LUXR"/>
    <property type="match status" value="1"/>
</dbReference>
<evidence type="ECO:0000256" key="1">
    <source>
        <dbReference type="ARBA" id="ARBA00022553"/>
    </source>
</evidence>
<dbReference type="OrthoDB" id="9816469at2"/>